<dbReference type="AlphaFoldDB" id="A0A0R0LZX5"/>
<dbReference type="VEuPathDB" id="MicrosporidiaDB:M153_16695000102"/>
<dbReference type="InterPro" id="IPR035992">
    <property type="entry name" value="Ricin_B-like_lectins"/>
</dbReference>
<dbReference type="Proteomes" id="UP000051530">
    <property type="component" value="Unassembled WGS sequence"/>
</dbReference>
<evidence type="ECO:0008006" key="3">
    <source>
        <dbReference type="Google" id="ProtNLM"/>
    </source>
</evidence>
<accession>A0A0R0LZX5</accession>
<proteinExistence type="predicted"/>
<keyword evidence="2" id="KW-1185">Reference proteome</keyword>
<gene>
    <name evidence="1" type="ORF">M153_16695000102</name>
</gene>
<name>A0A0R0LZX5_9MICR</name>
<protein>
    <recommendedName>
        <fullName evidence="3">Ricin B lectin domain-containing protein</fullName>
    </recommendedName>
</protein>
<dbReference type="EMBL" id="LGUB01001360">
    <property type="protein sequence ID" value="KRH91952.1"/>
    <property type="molecule type" value="Genomic_DNA"/>
</dbReference>
<evidence type="ECO:0000313" key="1">
    <source>
        <dbReference type="EMBL" id="KRH91952.1"/>
    </source>
</evidence>
<sequence>MLIFINIIICYKFYLKKADDNLFIGKPANNVTLTEFSQADIFELKNSQILNQDIIIVTTKDDKVFDLNIHGRNLLYVRSMDKGNQFFSIQLRSDGIFKIQSNSTMNCLTFNPKASIIEHIECEDSNKEQNFLIQPVEEKKENELFIPVNRLRLEALKRAAFNCKEIKNELGAEAIAELGETDVETEARIRGHSLI</sequence>
<reference evidence="1 2" key="1">
    <citation type="submission" date="2015-07" db="EMBL/GenBank/DDBJ databases">
        <title>The genome of Pseudoloma neurophilia, a relevant intracellular parasite of the zebrafish.</title>
        <authorList>
            <person name="Ndikumana S."/>
            <person name="Pelin A."/>
            <person name="Sanders J."/>
            <person name="Corradi N."/>
        </authorList>
    </citation>
    <scope>NUCLEOTIDE SEQUENCE [LARGE SCALE GENOMIC DNA]</scope>
    <source>
        <strain evidence="1 2">MK1</strain>
    </source>
</reference>
<organism evidence="1 2">
    <name type="scientific">Pseudoloma neurophilia</name>
    <dbReference type="NCBI Taxonomy" id="146866"/>
    <lineage>
        <taxon>Eukaryota</taxon>
        <taxon>Fungi</taxon>
        <taxon>Fungi incertae sedis</taxon>
        <taxon>Microsporidia</taxon>
        <taxon>Pseudoloma</taxon>
    </lineage>
</organism>
<dbReference type="SUPFAM" id="SSF50370">
    <property type="entry name" value="Ricin B-like lectins"/>
    <property type="match status" value="1"/>
</dbReference>
<evidence type="ECO:0000313" key="2">
    <source>
        <dbReference type="Proteomes" id="UP000051530"/>
    </source>
</evidence>
<comment type="caution">
    <text evidence="1">The sequence shown here is derived from an EMBL/GenBank/DDBJ whole genome shotgun (WGS) entry which is preliminary data.</text>
</comment>
<dbReference type="OrthoDB" id="2193698at2759"/>